<dbReference type="EMBL" id="MU005575">
    <property type="protein sequence ID" value="KAF2687351.1"/>
    <property type="molecule type" value="Genomic_DNA"/>
</dbReference>
<organism evidence="1 2">
    <name type="scientific">Lentithecium fluviatile CBS 122367</name>
    <dbReference type="NCBI Taxonomy" id="1168545"/>
    <lineage>
        <taxon>Eukaryota</taxon>
        <taxon>Fungi</taxon>
        <taxon>Dikarya</taxon>
        <taxon>Ascomycota</taxon>
        <taxon>Pezizomycotina</taxon>
        <taxon>Dothideomycetes</taxon>
        <taxon>Pleosporomycetidae</taxon>
        <taxon>Pleosporales</taxon>
        <taxon>Massarineae</taxon>
        <taxon>Lentitheciaceae</taxon>
        <taxon>Lentithecium</taxon>
    </lineage>
</organism>
<dbReference type="AlphaFoldDB" id="A0A6G1JAV7"/>
<accession>A0A6G1JAV7</accession>
<name>A0A6G1JAV7_9PLEO</name>
<dbReference type="Proteomes" id="UP000799291">
    <property type="component" value="Unassembled WGS sequence"/>
</dbReference>
<dbReference type="PANTHER" id="PTHR42085">
    <property type="entry name" value="F-BOX DOMAIN-CONTAINING PROTEIN"/>
    <property type="match status" value="1"/>
</dbReference>
<reference evidence="1" key="1">
    <citation type="journal article" date="2020" name="Stud. Mycol.">
        <title>101 Dothideomycetes genomes: a test case for predicting lifestyles and emergence of pathogens.</title>
        <authorList>
            <person name="Haridas S."/>
            <person name="Albert R."/>
            <person name="Binder M."/>
            <person name="Bloem J."/>
            <person name="Labutti K."/>
            <person name="Salamov A."/>
            <person name="Andreopoulos B."/>
            <person name="Baker S."/>
            <person name="Barry K."/>
            <person name="Bills G."/>
            <person name="Bluhm B."/>
            <person name="Cannon C."/>
            <person name="Castanera R."/>
            <person name="Culley D."/>
            <person name="Daum C."/>
            <person name="Ezra D."/>
            <person name="Gonzalez J."/>
            <person name="Henrissat B."/>
            <person name="Kuo A."/>
            <person name="Liang C."/>
            <person name="Lipzen A."/>
            <person name="Lutzoni F."/>
            <person name="Magnuson J."/>
            <person name="Mondo S."/>
            <person name="Nolan M."/>
            <person name="Ohm R."/>
            <person name="Pangilinan J."/>
            <person name="Park H.-J."/>
            <person name="Ramirez L."/>
            <person name="Alfaro M."/>
            <person name="Sun H."/>
            <person name="Tritt A."/>
            <person name="Yoshinaga Y."/>
            <person name="Zwiers L.-H."/>
            <person name="Turgeon B."/>
            <person name="Goodwin S."/>
            <person name="Spatafora J."/>
            <person name="Crous P."/>
            <person name="Grigoriev I."/>
        </authorList>
    </citation>
    <scope>NUCLEOTIDE SEQUENCE</scope>
    <source>
        <strain evidence="1">CBS 122367</strain>
    </source>
</reference>
<evidence type="ECO:0000313" key="2">
    <source>
        <dbReference type="Proteomes" id="UP000799291"/>
    </source>
</evidence>
<gene>
    <name evidence="1" type="ORF">K458DRAFT_386179</name>
</gene>
<evidence type="ECO:0000313" key="1">
    <source>
        <dbReference type="EMBL" id="KAF2687351.1"/>
    </source>
</evidence>
<evidence type="ECO:0008006" key="3">
    <source>
        <dbReference type="Google" id="ProtNLM"/>
    </source>
</evidence>
<sequence length="282" mass="32048">MELQAGRCKRVKTGKAGFYSQRVYQEACGVKLKGPSGDIVIAWTESLKATPATSFLDLPKELRDMIYHELREQLPHTGIHWMSALDSSLQKRPYLAEHRTEVLHGLAVMQTCHQIHSEFAEVLYSDPLDLRLGLADISSIAFPRAYTSLVRMVYVTLEVPYHYGPARAWLNTVQVANSVAKIFPALQTLRVGWCTSSGFQRWAHGDYSNEDWDFYVGRTEGDWETRVKRLKRLLRKHGREMGVSPTVPHQFELVLRNPTGHEAVAPLVEAALALRRKPPNTR</sequence>
<dbReference type="OrthoDB" id="5272396at2759"/>
<protein>
    <recommendedName>
        <fullName evidence="3">F-box domain-containing protein</fullName>
    </recommendedName>
</protein>
<dbReference type="InterPro" id="IPR038883">
    <property type="entry name" value="AN11006-like"/>
</dbReference>
<dbReference type="PANTHER" id="PTHR42085:SF2">
    <property type="entry name" value="F-BOX DOMAIN-CONTAINING PROTEIN"/>
    <property type="match status" value="1"/>
</dbReference>
<proteinExistence type="predicted"/>
<keyword evidence="2" id="KW-1185">Reference proteome</keyword>